<dbReference type="Proteomes" id="UP000179807">
    <property type="component" value="Unassembled WGS sequence"/>
</dbReference>
<gene>
    <name evidence="9" type="ORF">TRFO_41996</name>
</gene>
<feature type="transmembrane region" description="Helical" evidence="7">
    <location>
        <begin position="181"/>
        <end position="201"/>
    </location>
</feature>
<keyword evidence="6" id="KW-0456">Lyase</keyword>
<dbReference type="OrthoDB" id="6147412at2759"/>
<dbReference type="GO" id="GO:0004383">
    <property type="term" value="F:guanylate cyclase activity"/>
    <property type="evidence" value="ECO:0007669"/>
    <property type="project" value="TreeGrafter"/>
</dbReference>
<feature type="transmembrane region" description="Helical" evidence="7">
    <location>
        <begin position="1159"/>
        <end position="1180"/>
    </location>
</feature>
<feature type="transmembrane region" description="Helical" evidence="7">
    <location>
        <begin position="110"/>
        <end position="133"/>
    </location>
</feature>
<keyword evidence="5 7" id="KW-0472">Membrane</keyword>
<evidence type="ECO:0000313" key="10">
    <source>
        <dbReference type="Proteomes" id="UP000179807"/>
    </source>
</evidence>
<dbReference type="InterPro" id="IPR050401">
    <property type="entry name" value="Cyclic_nucleotide_synthase"/>
</dbReference>
<dbReference type="Gene3D" id="3.30.70.1230">
    <property type="entry name" value="Nucleotide cyclase"/>
    <property type="match status" value="1"/>
</dbReference>
<keyword evidence="4 7" id="KW-1133">Transmembrane helix</keyword>
<dbReference type="GO" id="GO:0035556">
    <property type="term" value="P:intracellular signal transduction"/>
    <property type="evidence" value="ECO:0007669"/>
    <property type="project" value="InterPro"/>
</dbReference>
<feature type="transmembrane region" description="Helical" evidence="7">
    <location>
        <begin position="145"/>
        <end position="169"/>
    </location>
</feature>
<dbReference type="Pfam" id="PF00211">
    <property type="entry name" value="Guanylate_cyc"/>
    <property type="match status" value="1"/>
</dbReference>
<dbReference type="SMART" id="SM00044">
    <property type="entry name" value="CYCc"/>
    <property type="match status" value="1"/>
</dbReference>
<dbReference type="PROSITE" id="PS50125">
    <property type="entry name" value="GUANYLATE_CYCLASE_2"/>
    <property type="match status" value="1"/>
</dbReference>
<evidence type="ECO:0000256" key="3">
    <source>
        <dbReference type="ARBA" id="ARBA00022741"/>
    </source>
</evidence>
<protein>
    <submittedName>
        <fullName evidence="9">Adenylate and Guanylate cyclase catalytic domain containing protein</fullName>
    </submittedName>
</protein>
<dbReference type="RefSeq" id="XP_068369307.1">
    <property type="nucleotide sequence ID" value="XM_068514078.1"/>
</dbReference>
<feature type="transmembrane region" description="Helical" evidence="7">
    <location>
        <begin position="671"/>
        <end position="691"/>
    </location>
</feature>
<dbReference type="GO" id="GO:0005886">
    <property type="term" value="C:plasma membrane"/>
    <property type="evidence" value="ECO:0007669"/>
    <property type="project" value="TreeGrafter"/>
</dbReference>
<keyword evidence="3" id="KW-0547">Nucleotide-binding</keyword>
<dbReference type="CDD" id="cd07302">
    <property type="entry name" value="CHD"/>
    <property type="match status" value="1"/>
</dbReference>
<dbReference type="InterPro" id="IPR029787">
    <property type="entry name" value="Nucleotide_cyclase"/>
</dbReference>
<dbReference type="PANTHER" id="PTHR11920:SF335">
    <property type="entry name" value="GUANYLATE CYCLASE"/>
    <property type="match status" value="1"/>
</dbReference>
<name>A0A1J4KY43_9EUKA</name>
<organism evidence="9 10">
    <name type="scientific">Tritrichomonas foetus</name>
    <dbReference type="NCBI Taxonomy" id="1144522"/>
    <lineage>
        <taxon>Eukaryota</taxon>
        <taxon>Metamonada</taxon>
        <taxon>Parabasalia</taxon>
        <taxon>Tritrichomonadida</taxon>
        <taxon>Tritrichomonadidae</taxon>
        <taxon>Tritrichomonas</taxon>
    </lineage>
</organism>
<dbReference type="SUPFAM" id="SSF55073">
    <property type="entry name" value="Nucleotide cyclase"/>
    <property type="match status" value="1"/>
</dbReference>
<keyword evidence="2 7" id="KW-0812">Transmembrane</keyword>
<accession>A0A1J4KY43</accession>
<evidence type="ECO:0000256" key="6">
    <source>
        <dbReference type="ARBA" id="ARBA00023239"/>
    </source>
</evidence>
<evidence type="ECO:0000313" key="9">
    <source>
        <dbReference type="EMBL" id="OHT16171.1"/>
    </source>
</evidence>
<evidence type="ECO:0000256" key="5">
    <source>
        <dbReference type="ARBA" id="ARBA00023136"/>
    </source>
</evidence>
<evidence type="ECO:0000256" key="4">
    <source>
        <dbReference type="ARBA" id="ARBA00022989"/>
    </source>
</evidence>
<feature type="transmembrane region" description="Helical" evidence="7">
    <location>
        <begin position="646"/>
        <end position="664"/>
    </location>
</feature>
<dbReference type="GO" id="GO:0007168">
    <property type="term" value="P:receptor guanylyl cyclase signaling pathway"/>
    <property type="evidence" value="ECO:0007669"/>
    <property type="project" value="TreeGrafter"/>
</dbReference>
<dbReference type="VEuPathDB" id="TrichDB:TRFO_41996"/>
<feature type="transmembrane region" description="Helical" evidence="7">
    <location>
        <begin position="854"/>
        <end position="882"/>
    </location>
</feature>
<feature type="transmembrane region" description="Helical" evidence="7">
    <location>
        <begin position="226"/>
        <end position="246"/>
    </location>
</feature>
<dbReference type="InterPro" id="IPR001054">
    <property type="entry name" value="A/G_cyclase"/>
</dbReference>
<evidence type="ECO:0000256" key="2">
    <source>
        <dbReference type="ARBA" id="ARBA00022692"/>
    </source>
</evidence>
<dbReference type="GO" id="GO:0000166">
    <property type="term" value="F:nucleotide binding"/>
    <property type="evidence" value="ECO:0007669"/>
    <property type="project" value="UniProtKB-KW"/>
</dbReference>
<evidence type="ECO:0000256" key="1">
    <source>
        <dbReference type="ARBA" id="ARBA00004370"/>
    </source>
</evidence>
<dbReference type="GO" id="GO:0001653">
    <property type="term" value="F:peptide receptor activity"/>
    <property type="evidence" value="ECO:0007669"/>
    <property type="project" value="TreeGrafter"/>
</dbReference>
<evidence type="ECO:0000259" key="8">
    <source>
        <dbReference type="PROSITE" id="PS50125"/>
    </source>
</evidence>
<comment type="subcellular location">
    <subcellularLocation>
        <location evidence="1">Membrane</location>
    </subcellularLocation>
</comment>
<feature type="transmembrane region" description="Helical" evidence="7">
    <location>
        <begin position="312"/>
        <end position="331"/>
    </location>
</feature>
<dbReference type="GeneID" id="94848782"/>
<dbReference type="GO" id="GO:0004016">
    <property type="term" value="F:adenylate cyclase activity"/>
    <property type="evidence" value="ECO:0007669"/>
    <property type="project" value="TreeGrafter"/>
</dbReference>
<evidence type="ECO:0000256" key="7">
    <source>
        <dbReference type="SAM" id="Phobius"/>
    </source>
</evidence>
<proteinExistence type="predicted"/>
<dbReference type="Gene3D" id="3.30.450.20">
    <property type="entry name" value="PAS domain"/>
    <property type="match status" value="1"/>
</dbReference>
<dbReference type="EMBL" id="MLAK01000138">
    <property type="protein sequence ID" value="OHT16171.1"/>
    <property type="molecule type" value="Genomic_DNA"/>
</dbReference>
<dbReference type="PANTHER" id="PTHR11920">
    <property type="entry name" value="GUANYLYL CYCLASE"/>
    <property type="match status" value="1"/>
</dbReference>
<sequence>MEHEANYSTFSSNGSNEQKYGGIIKPSLYKKTRNQLFQFFSYIYSSSSDFYLLHQFFSIYRIWQLISSALCFNFHPLWNYSSVSSRLGSIIVLPTMFVPPNYHEKSFVPILSLYIISNVFLISLLFFSSIYFFKNSKLPKYLPNFFVFILGSLFYILNHIASIYCGELIGLMVSYQDFAKFRYIILVILATIGFIINYWLYSKVISVSLMFQPISLITLTDKPQKLIYLVTNLIAVLTSVASTIHIKSFITSTVLLCVSVFLFMLTFYSCYLEGGFCSIYITIGLYSTSICGIVSITSLIVYLFLGKKVNEIFIVGHTVLFLALLILSYFYQKRVISNHIRILDQLNEFVNDHDFFNNDEFISKIKSPSNFILIVKTGFEISHPYCVNWMIFKNATLVWPDSQVIWVLYAKFISIYPEESINLYLIRKSFETNGFKGSFIKNIINQIHMLARKREINLNFTLKSKISRINKLVLISKHKLRNVWDNVIQGNISDIESSINRAYKSVDICETEFNHILSQYPNNRFVVRSYSNFILEVLADSTKFTQYDNLARLLSRGILGVEDQAHQRGLHIFKSLPSFIKNNNKNSNKNLLDVGEEGSNISFQDSIDILCEVNGNCPDSESVTLVNNQIEQLTFPSTRIVKYGKLFIFFVFILVPIIVCMFYVQYYMKTLSLLLAFIYSISYMQSMTYHLTAYSLQLTLENHTLDSQVTFTDLRDPYFLGSTNNTHEQFKYLLNEAIELPKIVNQLINFEPTDESMIKARSILYSEEIEYITLDSYNITNTEANTKKTLFTAYQDLIRICTSQIENDDFSIENINNSLLFSLLSNVESISSNLRKSLNPIVNFLVNKSNKIAYWLYIIIFSYIAFLVVFLIVMNTIFFNLLEKEKTEIYKCLIVLPKHVVSSIVDKLKLLKKENIDENSLNDNDKQDDYIIKILTSADSSNRSGNIYLHIYIICSVIVGACLIASLILLTIFFEKESEILCQAGPHIYSLMGAFTYQMGSQLNMMLISANKSNIIVSGVDYNLSITLLENFLIKSMNYFNKIRYGTIKTHEIPNSKMSEYISTAYSSTDCSYATTFTLHDVYKCFKPEILYMLYYSLSSSLVNPIIENGNNYDLDLNNEHFQQLWHIENYYLYNNFFAPMVKEMVQNTFKDIDFQQSFVNNIVICIIVVAFIAESFVTYKIIENEKITRYTLSLFLHANPNSILQSSKIMSLLSGNFNQSKNDLIERDNDYYDIIVDNIQNAIISVDKETKLINFINKSAKTIFGRNYSQFTMNEFSQIPINTLIQEVFGTSIDIDSTNEISDLVYQHDDETRMPVHYCVNVYYSKKESNIIVSFKDITDFIRYNSLISEERNRSDQILSSILPPTLVHRVKQGENNISFAVQSVSISFIDIVEFTPWCSSLPASDVMLTLNNMFTRFDEIVYSKPTMTKIKCIGDCYMAAGGIFSEVDQPSIHAKEVVEFGIEAIDSIKEMNSEINQKLRIRVGVNTGGPIVAGVLGTRKPTFEILGPAINMAQQMEHHGVPMKVHISRPVYEMIYGDSFSIQERGEIETKKGKILTYLVSKK</sequence>
<feature type="transmembrane region" description="Helical" evidence="7">
    <location>
        <begin position="283"/>
        <end position="305"/>
    </location>
</feature>
<reference evidence="9" key="1">
    <citation type="submission" date="2016-10" db="EMBL/GenBank/DDBJ databases">
        <authorList>
            <person name="Benchimol M."/>
            <person name="Almeida L.G."/>
            <person name="Vasconcelos A.T."/>
            <person name="Perreira-Neves A."/>
            <person name="Rosa I.A."/>
            <person name="Tasca T."/>
            <person name="Bogo M.R."/>
            <person name="de Souza W."/>
        </authorList>
    </citation>
    <scope>NUCLEOTIDE SEQUENCE [LARGE SCALE GENOMIC DNA]</scope>
    <source>
        <strain evidence="9">K</strain>
    </source>
</reference>
<feature type="domain" description="Guanylate cyclase" evidence="8">
    <location>
        <begin position="1387"/>
        <end position="1519"/>
    </location>
</feature>
<feature type="transmembrane region" description="Helical" evidence="7">
    <location>
        <begin position="951"/>
        <end position="974"/>
    </location>
</feature>
<comment type="caution">
    <text evidence="9">The sequence shown here is derived from an EMBL/GenBank/DDBJ whole genome shotgun (WGS) entry which is preliminary data.</text>
</comment>
<feature type="transmembrane region" description="Helical" evidence="7">
    <location>
        <begin position="253"/>
        <end position="271"/>
    </location>
</feature>
<keyword evidence="10" id="KW-1185">Reference proteome</keyword>